<dbReference type="PANTHER" id="PTHR21301">
    <property type="entry name" value="REVERSE TRANSCRIPTASE"/>
    <property type="match status" value="1"/>
</dbReference>
<dbReference type="Pfam" id="PF10613">
    <property type="entry name" value="Lig_chan-Glu_bd"/>
    <property type="match status" value="1"/>
</dbReference>
<dbReference type="KEGG" id="ovi:T265_12626"/>
<dbReference type="AlphaFoldDB" id="A0A075A249"/>
<dbReference type="InterPro" id="IPR019594">
    <property type="entry name" value="Glu/Gly-bd"/>
</dbReference>
<evidence type="ECO:0000256" key="2">
    <source>
        <dbReference type="ARBA" id="ARBA00022448"/>
    </source>
</evidence>
<dbReference type="GO" id="GO:0016020">
    <property type="term" value="C:membrane"/>
    <property type="evidence" value="ECO:0007669"/>
    <property type="project" value="UniProtKB-SubCell"/>
</dbReference>
<keyword evidence="9" id="KW-1071">Ligand-gated ion channel</keyword>
<keyword evidence="3" id="KW-0812">Transmembrane</keyword>
<evidence type="ECO:0000256" key="7">
    <source>
        <dbReference type="ARBA" id="ARBA00023170"/>
    </source>
</evidence>
<evidence type="ECO:0000256" key="8">
    <source>
        <dbReference type="ARBA" id="ARBA00023180"/>
    </source>
</evidence>
<proteinExistence type="predicted"/>
<evidence type="ECO:0000256" key="3">
    <source>
        <dbReference type="ARBA" id="ARBA00022692"/>
    </source>
</evidence>
<sequence length="319" mass="37699">LKWCQTGFYILNYKYNTIHLTSKSKQVLQSSVGYTEGEASGRLLDYGVEMISVRGDTINKYADWNMKQGFVYTKESDELWASFRSQFENKTFIVTTIEDPPFVIYEPFRKGKHMEGKDQWTGFAMELLKHLSKMNHFDYVIKPVEDRKFGTFDETKGRWDGLIGELIYKRAETHCTAAELRKKEENHLFRVFQNNGYPRSFIKRNLKKTSQQQQEQEQATRRVALPYIKNISELATRLLAQKGIFVARKPSATPRKLICRPKDNRDKTKRNNVIYEINCNDRNKFYVEQTWRKLCTRIKEHNTAVRRHDPLSLISMHED</sequence>
<feature type="domain" description="Ionotropic glutamate receptor L-glutamate and glycine-binding" evidence="11">
    <location>
        <begin position="101"/>
        <end position="168"/>
    </location>
</feature>
<keyword evidence="7" id="KW-0675">Receptor</keyword>
<evidence type="ECO:0000256" key="6">
    <source>
        <dbReference type="ARBA" id="ARBA00023136"/>
    </source>
</evidence>
<dbReference type="GO" id="GO:0015276">
    <property type="term" value="F:ligand-gated monoatomic ion channel activity"/>
    <property type="evidence" value="ECO:0007669"/>
    <property type="project" value="InterPro"/>
</dbReference>
<name>A0A075A249_OPIVI</name>
<evidence type="ECO:0000313" key="12">
    <source>
        <dbReference type="EMBL" id="KER33441.1"/>
    </source>
</evidence>
<comment type="subcellular location">
    <subcellularLocation>
        <location evidence="1">Membrane</location>
        <topology evidence="1">Multi-pass membrane protein</topology>
    </subcellularLocation>
</comment>
<keyword evidence="10" id="KW-0407">Ion channel</keyword>
<dbReference type="SMART" id="SM00918">
    <property type="entry name" value="Lig_chan-Glu_bd"/>
    <property type="match status" value="1"/>
</dbReference>
<feature type="non-terminal residue" evidence="12">
    <location>
        <position position="1"/>
    </location>
</feature>
<evidence type="ECO:0000256" key="10">
    <source>
        <dbReference type="ARBA" id="ARBA00023303"/>
    </source>
</evidence>
<evidence type="ECO:0000256" key="9">
    <source>
        <dbReference type="ARBA" id="ARBA00023286"/>
    </source>
</evidence>
<dbReference type="PANTHER" id="PTHR21301:SF11">
    <property type="entry name" value="GIY-YIG DOMAIN-CONTAINING PROTEIN"/>
    <property type="match status" value="1"/>
</dbReference>
<evidence type="ECO:0000259" key="11">
    <source>
        <dbReference type="SMART" id="SM00918"/>
    </source>
</evidence>
<evidence type="ECO:0000256" key="5">
    <source>
        <dbReference type="ARBA" id="ARBA00023065"/>
    </source>
</evidence>
<dbReference type="GeneID" id="20326794"/>
<protein>
    <recommendedName>
        <fullName evidence="11">Ionotropic glutamate receptor L-glutamate and glycine-binding domain-containing protein</fullName>
    </recommendedName>
</protein>
<organism evidence="12 13">
    <name type="scientific">Opisthorchis viverrini</name>
    <name type="common">Southeast Asian liver fluke</name>
    <dbReference type="NCBI Taxonomy" id="6198"/>
    <lineage>
        <taxon>Eukaryota</taxon>
        <taxon>Metazoa</taxon>
        <taxon>Spiralia</taxon>
        <taxon>Lophotrochozoa</taxon>
        <taxon>Platyhelminthes</taxon>
        <taxon>Trematoda</taxon>
        <taxon>Digenea</taxon>
        <taxon>Opisthorchiida</taxon>
        <taxon>Opisthorchiata</taxon>
        <taxon>Opisthorchiidae</taxon>
        <taxon>Opisthorchis</taxon>
    </lineage>
</organism>
<dbReference type="Proteomes" id="UP000054324">
    <property type="component" value="Unassembled WGS sequence"/>
</dbReference>
<reference evidence="12 13" key="1">
    <citation type="submission" date="2013-11" db="EMBL/GenBank/DDBJ databases">
        <title>Opisthorchis viverrini - life in the bile duct.</title>
        <authorList>
            <person name="Young N.D."/>
            <person name="Nagarajan N."/>
            <person name="Lin S.J."/>
            <person name="Korhonen P.K."/>
            <person name="Jex A.R."/>
            <person name="Hall R.S."/>
            <person name="Safavi-Hemami H."/>
            <person name="Kaewkong W."/>
            <person name="Bertrand D."/>
            <person name="Gao S."/>
            <person name="Seet Q."/>
            <person name="Wongkham S."/>
            <person name="Teh B.T."/>
            <person name="Wongkham C."/>
            <person name="Intapan P.M."/>
            <person name="Maleewong W."/>
            <person name="Yang X."/>
            <person name="Hu M."/>
            <person name="Wang Z."/>
            <person name="Hofmann A."/>
            <person name="Sternberg P.W."/>
            <person name="Tan P."/>
            <person name="Wang J."/>
            <person name="Gasser R.B."/>
        </authorList>
    </citation>
    <scope>NUCLEOTIDE SEQUENCE [LARGE SCALE GENOMIC DNA]</scope>
</reference>
<keyword evidence="5" id="KW-0406">Ion transport</keyword>
<keyword evidence="13" id="KW-1185">Reference proteome</keyword>
<dbReference type="Gene3D" id="3.40.190.10">
    <property type="entry name" value="Periplasmic binding protein-like II"/>
    <property type="match status" value="1"/>
</dbReference>
<dbReference type="OrthoDB" id="8963429at2759"/>
<dbReference type="CTD" id="20326794"/>
<evidence type="ECO:0000256" key="1">
    <source>
        <dbReference type="ARBA" id="ARBA00004141"/>
    </source>
</evidence>
<keyword evidence="8" id="KW-0325">Glycoprotein</keyword>
<gene>
    <name evidence="12" type="ORF">T265_12626</name>
</gene>
<keyword evidence="2" id="KW-0813">Transport</keyword>
<dbReference type="RefSeq" id="XP_009162899.1">
    <property type="nucleotide sequence ID" value="XM_009164635.1"/>
</dbReference>
<accession>A0A075A249</accession>
<dbReference type="EMBL" id="KL596625">
    <property type="protein sequence ID" value="KER33441.1"/>
    <property type="molecule type" value="Genomic_DNA"/>
</dbReference>
<evidence type="ECO:0000313" key="13">
    <source>
        <dbReference type="Proteomes" id="UP000054324"/>
    </source>
</evidence>
<dbReference type="SUPFAM" id="SSF53850">
    <property type="entry name" value="Periplasmic binding protein-like II"/>
    <property type="match status" value="1"/>
</dbReference>
<evidence type="ECO:0000256" key="4">
    <source>
        <dbReference type="ARBA" id="ARBA00022989"/>
    </source>
</evidence>
<keyword evidence="6" id="KW-0472">Membrane</keyword>
<keyword evidence="4" id="KW-1133">Transmembrane helix</keyword>